<dbReference type="PROSITE" id="PS51782">
    <property type="entry name" value="LYSM"/>
    <property type="match status" value="2"/>
</dbReference>
<evidence type="ECO:0000259" key="2">
    <source>
        <dbReference type="PROSITE" id="PS51782"/>
    </source>
</evidence>
<feature type="compositionally biased region" description="Pro residues" evidence="1">
    <location>
        <begin position="237"/>
        <end position="253"/>
    </location>
</feature>
<dbReference type="SUPFAM" id="SSF51261">
    <property type="entry name" value="Duplicated hybrid motif"/>
    <property type="match status" value="1"/>
</dbReference>
<gene>
    <name evidence="3" type="ORF">ACFSC0_18370</name>
</gene>
<dbReference type="InterPro" id="IPR036779">
    <property type="entry name" value="LysM_dom_sf"/>
</dbReference>
<feature type="compositionally biased region" description="Low complexity" evidence="1">
    <location>
        <begin position="374"/>
        <end position="384"/>
    </location>
</feature>
<feature type="region of interest" description="Disordered" evidence="1">
    <location>
        <begin position="24"/>
        <end position="82"/>
    </location>
</feature>
<feature type="region of interest" description="Disordered" evidence="1">
    <location>
        <begin position="232"/>
        <end position="384"/>
    </location>
</feature>
<dbReference type="CDD" id="cd12797">
    <property type="entry name" value="M23_peptidase"/>
    <property type="match status" value="1"/>
</dbReference>
<dbReference type="Gene3D" id="3.10.350.10">
    <property type="entry name" value="LysM domain"/>
    <property type="match status" value="2"/>
</dbReference>
<dbReference type="PROSITE" id="PS51257">
    <property type="entry name" value="PROKAR_LIPOPROTEIN"/>
    <property type="match status" value="1"/>
</dbReference>
<reference evidence="4" key="1">
    <citation type="journal article" date="2019" name="Int. J. Syst. Evol. Microbiol.">
        <title>The Global Catalogue of Microorganisms (GCM) 10K type strain sequencing project: providing services to taxonomists for standard genome sequencing and annotation.</title>
        <authorList>
            <consortium name="The Broad Institute Genomics Platform"/>
            <consortium name="The Broad Institute Genome Sequencing Center for Infectious Disease"/>
            <person name="Wu L."/>
            <person name="Ma J."/>
        </authorList>
    </citation>
    <scope>NUCLEOTIDE SEQUENCE [LARGE SCALE GENOMIC DNA]</scope>
    <source>
        <strain evidence="4">DFY28</strain>
    </source>
</reference>
<dbReference type="SUPFAM" id="SSF54106">
    <property type="entry name" value="LysM domain"/>
    <property type="match status" value="2"/>
</dbReference>
<dbReference type="Proteomes" id="UP001597237">
    <property type="component" value="Unassembled WGS sequence"/>
</dbReference>
<feature type="compositionally biased region" description="Pro residues" evidence="1">
    <location>
        <begin position="356"/>
        <end position="373"/>
    </location>
</feature>
<dbReference type="InterPro" id="IPR016047">
    <property type="entry name" value="M23ase_b-sheet_dom"/>
</dbReference>
<proteinExistence type="predicted"/>
<dbReference type="SMART" id="SM00257">
    <property type="entry name" value="LysM"/>
    <property type="match status" value="2"/>
</dbReference>
<feature type="compositionally biased region" description="Low complexity" evidence="1">
    <location>
        <begin position="342"/>
        <end position="355"/>
    </location>
</feature>
<dbReference type="Pfam" id="PF01551">
    <property type="entry name" value="Peptidase_M23"/>
    <property type="match status" value="1"/>
</dbReference>
<accession>A0ABW4N5U4</accession>
<dbReference type="PANTHER" id="PTHR21666:SF270">
    <property type="entry name" value="MUREIN HYDROLASE ACTIVATOR ENVC"/>
    <property type="match status" value="1"/>
</dbReference>
<organism evidence="3 4">
    <name type="scientific">Phenylobacterium terrae</name>
    <dbReference type="NCBI Taxonomy" id="2665495"/>
    <lineage>
        <taxon>Bacteria</taxon>
        <taxon>Pseudomonadati</taxon>
        <taxon>Pseudomonadota</taxon>
        <taxon>Alphaproteobacteria</taxon>
        <taxon>Caulobacterales</taxon>
        <taxon>Caulobacteraceae</taxon>
        <taxon>Phenylobacterium</taxon>
    </lineage>
</organism>
<dbReference type="InterPro" id="IPR011055">
    <property type="entry name" value="Dup_hybrid_motif"/>
</dbReference>
<dbReference type="InterPro" id="IPR050570">
    <property type="entry name" value="Cell_wall_metabolism_enzyme"/>
</dbReference>
<keyword evidence="4" id="KW-1185">Reference proteome</keyword>
<dbReference type="PANTHER" id="PTHR21666">
    <property type="entry name" value="PEPTIDASE-RELATED"/>
    <property type="match status" value="1"/>
</dbReference>
<feature type="domain" description="LysM" evidence="2">
    <location>
        <begin position="122"/>
        <end position="166"/>
    </location>
</feature>
<feature type="compositionally biased region" description="Pro residues" evidence="1">
    <location>
        <begin position="300"/>
        <end position="311"/>
    </location>
</feature>
<dbReference type="RefSeq" id="WP_377355223.1">
    <property type="nucleotide sequence ID" value="NZ_JBHUEY010000006.1"/>
</dbReference>
<dbReference type="Pfam" id="PF01476">
    <property type="entry name" value="LysM"/>
    <property type="match status" value="2"/>
</dbReference>
<feature type="compositionally biased region" description="Low complexity" evidence="1">
    <location>
        <begin position="35"/>
        <end position="46"/>
    </location>
</feature>
<comment type="caution">
    <text evidence="3">The sequence shown here is derived from an EMBL/GenBank/DDBJ whole genome shotgun (WGS) entry which is preliminary data.</text>
</comment>
<protein>
    <submittedName>
        <fullName evidence="3">Peptidoglycan DD-metalloendopeptidase family protein</fullName>
    </submittedName>
</protein>
<dbReference type="Gene3D" id="2.70.70.10">
    <property type="entry name" value="Glucose Permease (Domain IIA)"/>
    <property type="match status" value="1"/>
</dbReference>
<feature type="domain" description="LysM" evidence="2">
    <location>
        <begin position="174"/>
        <end position="218"/>
    </location>
</feature>
<evidence type="ECO:0000256" key="1">
    <source>
        <dbReference type="SAM" id="MobiDB-lite"/>
    </source>
</evidence>
<sequence>MSRTALLTAAGATLAACTTTSQLEAPTPNFPIQTPAEAAPAAAAEPGPGGDEPPPQARPTAPVEARPIEPPRPGPGASAAPRNGLIRVANGATAAPGARSETVTRTVTGGRVVDIEVEAPGKTHKVKEGETLYRIALGFDMKPEELARLNGLKAPWVIRPGQVLKGPGAKTRTKAYVVGEGDTLGAIAQRFSVGVTALASANDIKTTASLRPGQRLKLPAGYKDKGPQTVTVVRAAPPAPPPAQVAEAPPPAQRPAFTPAVSPAPPPPEPAPPRTQLAAASPPPPSARGSSLSVPSSATLPPPMAANPPPAASAAPRQAPPPAAAPPTARQAPPTPPPAPAAQPSRQTTLASAQPARPPYAPPPAARPAPAQPSAPALVPSAPPTADAQIVSLGRGRFVWPVRGEVISTFGPKGGNQRNDGVKIRASMGETVRSVAAGDVVYAGDQVPGFGNLVLIKHADGWVSAYGHLSRLDVKIQQKVGQGQQIGQVGSSGGVLEPQLHFEIRYAPTPADRARPIDPQLVLPQS</sequence>
<name>A0ABW4N5U4_9CAUL</name>
<evidence type="ECO:0000313" key="3">
    <source>
        <dbReference type="EMBL" id="MFD1785371.1"/>
    </source>
</evidence>
<feature type="compositionally biased region" description="Pro residues" evidence="1">
    <location>
        <begin position="262"/>
        <end position="273"/>
    </location>
</feature>
<dbReference type="EMBL" id="JBHUEY010000006">
    <property type="protein sequence ID" value="MFD1785371.1"/>
    <property type="molecule type" value="Genomic_DNA"/>
</dbReference>
<evidence type="ECO:0000313" key="4">
    <source>
        <dbReference type="Proteomes" id="UP001597237"/>
    </source>
</evidence>
<dbReference type="InterPro" id="IPR018392">
    <property type="entry name" value="LysM"/>
</dbReference>
<dbReference type="CDD" id="cd00118">
    <property type="entry name" value="LysM"/>
    <property type="match status" value="2"/>
</dbReference>